<name>A0ABU8VJX9_9BURK</name>
<evidence type="ECO:0000313" key="3">
    <source>
        <dbReference type="EMBL" id="MEJ8813616.1"/>
    </source>
</evidence>
<reference evidence="3 4" key="1">
    <citation type="submission" date="2024-03" db="EMBL/GenBank/DDBJ databases">
        <title>Novel species of the genus Variovorax.</title>
        <authorList>
            <person name="Liu Q."/>
            <person name="Xin Y.-H."/>
        </authorList>
    </citation>
    <scope>NUCLEOTIDE SEQUENCE [LARGE SCALE GENOMIC DNA]</scope>
    <source>
        <strain evidence="3 4">KACC 18899</strain>
    </source>
</reference>
<evidence type="ECO:0000256" key="2">
    <source>
        <dbReference type="SAM" id="SignalP"/>
    </source>
</evidence>
<accession>A0ABU8VJX9</accession>
<dbReference type="EMBL" id="JBBKZU010000009">
    <property type="protein sequence ID" value="MEJ8813616.1"/>
    <property type="molecule type" value="Genomic_DNA"/>
</dbReference>
<feature type="signal peptide" evidence="2">
    <location>
        <begin position="1"/>
        <end position="32"/>
    </location>
</feature>
<comment type="caution">
    <text evidence="3">The sequence shown here is derived from an EMBL/GenBank/DDBJ whole genome shotgun (WGS) entry which is preliminary data.</text>
</comment>
<dbReference type="RefSeq" id="WP_340358854.1">
    <property type="nucleotide sequence ID" value="NZ_JBBKZU010000009.1"/>
</dbReference>
<evidence type="ECO:0000256" key="1">
    <source>
        <dbReference type="SAM" id="MobiDB-lite"/>
    </source>
</evidence>
<protein>
    <submittedName>
        <fullName evidence="3">Uncharacterized protein</fullName>
    </submittedName>
</protein>
<keyword evidence="2" id="KW-0732">Signal</keyword>
<gene>
    <name evidence="3" type="ORF">WKW77_21195</name>
</gene>
<feature type="region of interest" description="Disordered" evidence="1">
    <location>
        <begin position="144"/>
        <end position="163"/>
    </location>
</feature>
<organism evidence="3 4">
    <name type="scientific">Variovorax ureilyticus</name>
    <dbReference type="NCBI Taxonomy" id="1836198"/>
    <lineage>
        <taxon>Bacteria</taxon>
        <taxon>Pseudomonadati</taxon>
        <taxon>Pseudomonadota</taxon>
        <taxon>Betaproteobacteria</taxon>
        <taxon>Burkholderiales</taxon>
        <taxon>Comamonadaceae</taxon>
        <taxon>Variovorax</taxon>
    </lineage>
</organism>
<feature type="chain" id="PRO_5045923275" evidence="2">
    <location>
        <begin position="33"/>
        <end position="163"/>
    </location>
</feature>
<proteinExistence type="predicted"/>
<sequence>MNRCKKLLNSAVLAMLSVVVLPAALLSSPAAAQTAQIPNTQNEAANGGRNFPAGTLRGQFMVVNYPQIQLDGRAEQLSPGARIMSANRMLVMPASITGQNLLVNYTRDAAGLVREVWILTPEEAATKRASADRPLFNFWPFVAESGPRDDGKTPFDQLPRYGQ</sequence>
<keyword evidence="4" id="KW-1185">Reference proteome</keyword>
<evidence type="ECO:0000313" key="4">
    <source>
        <dbReference type="Proteomes" id="UP001365846"/>
    </source>
</evidence>
<dbReference type="Proteomes" id="UP001365846">
    <property type="component" value="Unassembled WGS sequence"/>
</dbReference>